<sequence>MAAQFLFKVVSSYALLVSATPITSSIAAAPPGASMAQPPIFAGSGCAGDTDASWSGGVDSLTLVYPVLSGKTGPGISISDSRHNCQFVFDIAYPDNYQYSVSSVSYAGAASLDAGGTATPSGLSYFSGGTPQITWSTTLTGPYNGGYSAVYTPSAADTVWSPCGGGDSLLDVNSVALANRNAQVAGSVTVSNATVSLQWRTC</sequence>
<protein>
    <recommendedName>
        <fullName evidence="4">DUF4360 domain-containing protein</fullName>
    </recommendedName>
</protein>
<organism evidence="2 3">
    <name type="scientific">Microthyrium microscopicum</name>
    <dbReference type="NCBI Taxonomy" id="703497"/>
    <lineage>
        <taxon>Eukaryota</taxon>
        <taxon>Fungi</taxon>
        <taxon>Dikarya</taxon>
        <taxon>Ascomycota</taxon>
        <taxon>Pezizomycotina</taxon>
        <taxon>Dothideomycetes</taxon>
        <taxon>Dothideomycetes incertae sedis</taxon>
        <taxon>Microthyriales</taxon>
        <taxon>Microthyriaceae</taxon>
        <taxon>Microthyrium</taxon>
    </lineage>
</organism>
<dbReference type="AlphaFoldDB" id="A0A6A6U394"/>
<proteinExistence type="predicted"/>
<gene>
    <name evidence="2" type="ORF">BT63DRAFT_458261</name>
</gene>
<dbReference type="Pfam" id="PF14273">
    <property type="entry name" value="DUF4360"/>
    <property type="match status" value="1"/>
</dbReference>
<name>A0A6A6U394_9PEZI</name>
<feature type="signal peptide" evidence="1">
    <location>
        <begin position="1"/>
        <end position="19"/>
    </location>
</feature>
<accession>A0A6A6U394</accession>
<dbReference type="OrthoDB" id="152248at2759"/>
<evidence type="ECO:0000313" key="3">
    <source>
        <dbReference type="Proteomes" id="UP000799302"/>
    </source>
</evidence>
<dbReference type="PANTHER" id="PTHR38847:SF1">
    <property type="entry name" value="PSEUDOURIDINE SYNTHASE RSUA_RLUA-LIKE DOMAIN-CONTAINING PROTEIN"/>
    <property type="match status" value="1"/>
</dbReference>
<dbReference type="Proteomes" id="UP000799302">
    <property type="component" value="Unassembled WGS sequence"/>
</dbReference>
<evidence type="ECO:0000256" key="1">
    <source>
        <dbReference type="SAM" id="SignalP"/>
    </source>
</evidence>
<keyword evidence="3" id="KW-1185">Reference proteome</keyword>
<evidence type="ECO:0000313" key="2">
    <source>
        <dbReference type="EMBL" id="KAF2665897.1"/>
    </source>
</evidence>
<dbReference type="PANTHER" id="PTHR38847">
    <property type="match status" value="1"/>
</dbReference>
<dbReference type="EMBL" id="MU004239">
    <property type="protein sequence ID" value="KAF2665897.1"/>
    <property type="molecule type" value="Genomic_DNA"/>
</dbReference>
<evidence type="ECO:0008006" key="4">
    <source>
        <dbReference type="Google" id="ProtNLM"/>
    </source>
</evidence>
<feature type="chain" id="PRO_5025412385" description="DUF4360 domain-containing protein" evidence="1">
    <location>
        <begin position="20"/>
        <end position="202"/>
    </location>
</feature>
<dbReference type="InterPro" id="IPR025649">
    <property type="entry name" value="DUF4360"/>
</dbReference>
<reference evidence="2" key="1">
    <citation type="journal article" date="2020" name="Stud. Mycol.">
        <title>101 Dothideomycetes genomes: a test case for predicting lifestyles and emergence of pathogens.</title>
        <authorList>
            <person name="Haridas S."/>
            <person name="Albert R."/>
            <person name="Binder M."/>
            <person name="Bloem J."/>
            <person name="Labutti K."/>
            <person name="Salamov A."/>
            <person name="Andreopoulos B."/>
            <person name="Baker S."/>
            <person name="Barry K."/>
            <person name="Bills G."/>
            <person name="Bluhm B."/>
            <person name="Cannon C."/>
            <person name="Castanera R."/>
            <person name="Culley D."/>
            <person name="Daum C."/>
            <person name="Ezra D."/>
            <person name="Gonzalez J."/>
            <person name="Henrissat B."/>
            <person name="Kuo A."/>
            <person name="Liang C."/>
            <person name="Lipzen A."/>
            <person name="Lutzoni F."/>
            <person name="Magnuson J."/>
            <person name="Mondo S."/>
            <person name="Nolan M."/>
            <person name="Ohm R."/>
            <person name="Pangilinan J."/>
            <person name="Park H.-J."/>
            <person name="Ramirez L."/>
            <person name="Alfaro M."/>
            <person name="Sun H."/>
            <person name="Tritt A."/>
            <person name="Yoshinaga Y."/>
            <person name="Zwiers L.-H."/>
            <person name="Turgeon B."/>
            <person name="Goodwin S."/>
            <person name="Spatafora J."/>
            <person name="Crous P."/>
            <person name="Grigoriev I."/>
        </authorList>
    </citation>
    <scope>NUCLEOTIDE SEQUENCE</scope>
    <source>
        <strain evidence="2">CBS 115976</strain>
    </source>
</reference>
<keyword evidence="1" id="KW-0732">Signal</keyword>